<accession>A0A1I7IPX1</accession>
<reference evidence="2 3" key="1">
    <citation type="submission" date="2016-10" db="EMBL/GenBank/DDBJ databases">
        <authorList>
            <person name="de Groot N.N."/>
        </authorList>
    </citation>
    <scope>NUCLEOTIDE SEQUENCE [LARGE SCALE GENOMIC DNA]</scope>
    <source>
        <strain evidence="2 3">R-24608</strain>
    </source>
</reference>
<dbReference type="Proteomes" id="UP000183656">
    <property type="component" value="Unassembled WGS sequence"/>
</dbReference>
<feature type="region of interest" description="Disordered" evidence="1">
    <location>
        <begin position="1"/>
        <end position="50"/>
    </location>
</feature>
<feature type="region of interest" description="Disordered" evidence="1">
    <location>
        <begin position="168"/>
        <end position="288"/>
    </location>
</feature>
<keyword evidence="3" id="KW-1185">Reference proteome</keyword>
<evidence type="ECO:0000256" key="1">
    <source>
        <dbReference type="SAM" id="MobiDB-lite"/>
    </source>
</evidence>
<feature type="compositionally biased region" description="Polar residues" evidence="1">
    <location>
        <begin position="260"/>
        <end position="269"/>
    </location>
</feature>
<name>A0A1I7IPX1_9BURK</name>
<protein>
    <submittedName>
        <fullName evidence="2">Uncharacterized protein</fullName>
    </submittedName>
</protein>
<sequence length="288" mass="30591">MRVAVLLPGAGTRPGGRPPFLPRGKKGGKETRPAVCDPQAARGGTPGARRWRGALRNSLRATRCAQTTAASQFTTHARLRACHPTSASPQAQPERGWRRHGPSLRSASRAQALRAAKSRPSAAMARMGLQTPSGRTEERRAWGGRVCRRTHALRDLTCRVCLSAAPQARSELRGTVPRPSTAGCPGAKRRGYGQQGRASFASFSCTRKKRVSPAGASPGPGKQTPKSAKTAPNPIAASASSSKKRSNQAFSEYPFGQPPGRSQHSSQPRSRAVWPMPGLKVLVGSSAR</sequence>
<feature type="region of interest" description="Disordered" evidence="1">
    <location>
        <begin position="82"/>
        <end position="138"/>
    </location>
</feature>
<gene>
    <name evidence="2" type="ORF">SAMN04489707_10188</name>
</gene>
<dbReference type="EMBL" id="FPBX01000018">
    <property type="protein sequence ID" value="SFU74947.1"/>
    <property type="molecule type" value="Genomic_DNA"/>
</dbReference>
<dbReference type="AlphaFoldDB" id="A0A1I7IPX1"/>
<evidence type="ECO:0000313" key="3">
    <source>
        <dbReference type="Proteomes" id="UP000183656"/>
    </source>
</evidence>
<organism evidence="2 3">
    <name type="scientific">Paenacidovorax caeni</name>
    <dbReference type="NCBI Taxonomy" id="343013"/>
    <lineage>
        <taxon>Bacteria</taxon>
        <taxon>Pseudomonadati</taxon>
        <taxon>Pseudomonadota</taxon>
        <taxon>Betaproteobacteria</taxon>
        <taxon>Burkholderiales</taxon>
        <taxon>Comamonadaceae</taxon>
        <taxon>Paenacidovorax</taxon>
    </lineage>
</organism>
<evidence type="ECO:0000313" key="2">
    <source>
        <dbReference type="EMBL" id="SFU74947.1"/>
    </source>
</evidence>
<feature type="compositionally biased region" description="Low complexity" evidence="1">
    <location>
        <begin position="103"/>
        <end position="119"/>
    </location>
</feature>
<proteinExistence type="predicted"/>